<dbReference type="InterPro" id="IPR011051">
    <property type="entry name" value="RmlC_Cupin_sf"/>
</dbReference>
<sequence>MTRPDFDDFRRQALTEGFDEVIERTWPPLTVLETHTHPFALKALVVDGEMWLSVGPETRHLNAGDTFELAREVPHAERYGEHGACYWVARRN</sequence>
<dbReference type="EMBL" id="LODL01000005">
    <property type="protein sequence ID" value="KXB32557.1"/>
    <property type="molecule type" value="Genomic_DNA"/>
</dbReference>
<dbReference type="STRING" id="281362.AT959_02435"/>
<name>A0A133XNP3_9RHOO</name>
<dbReference type="Proteomes" id="UP000070186">
    <property type="component" value="Unassembled WGS sequence"/>
</dbReference>
<dbReference type="RefSeq" id="WP_066880168.1">
    <property type="nucleotide sequence ID" value="NZ_LODL01000005.1"/>
</dbReference>
<gene>
    <name evidence="1" type="ORF">AT959_02435</name>
</gene>
<accession>A0A133XNP3</accession>
<proteinExistence type="predicted"/>
<dbReference type="InterPro" id="IPR014710">
    <property type="entry name" value="RmlC-like_jellyroll"/>
</dbReference>
<dbReference type="Gene3D" id="2.60.120.10">
    <property type="entry name" value="Jelly Rolls"/>
    <property type="match status" value="1"/>
</dbReference>
<keyword evidence="2" id="KW-1185">Reference proteome</keyword>
<dbReference type="SUPFAM" id="SSF51182">
    <property type="entry name" value="RmlC-like cupins"/>
    <property type="match status" value="1"/>
</dbReference>
<evidence type="ECO:0000313" key="2">
    <source>
        <dbReference type="Proteomes" id="UP000070186"/>
    </source>
</evidence>
<comment type="caution">
    <text evidence="1">The sequence shown here is derived from an EMBL/GenBank/DDBJ whole genome shotgun (WGS) entry which is preliminary data.</text>
</comment>
<dbReference type="AlphaFoldDB" id="A0A133XNP3"/>
<evidence type="ECO:0000313" key="1">
    <source>
        <dbReference type="EMBL" id="KXB32557.1"/>
    </source>
</evidence>
<protein>
    <submittedName>
        <fullName evidence="1">AraC family transcriptional regulator</fullName>
    </submittedName>
</protein>
<organism evidence="1 2">
    <name type="scientific">Dechloromonas denitrificans</name>
    <dbReference type="NCBI Taxonomy" id="281362"/>
    <lineage>
        <taxon>Bacteria</taxon>
        <taxon>Pseudomonadati</taxon>
        <taxon>Pseudomonadota</taxon>
        <taxon>Betaproteobacteria</taxon>
        <taxon>Rhodocyclales</taxon>
        <taxon>Azonexaceae</taxon>
        <taxon>Dechloromonas</taxon>
    </lineage>
</organism>
<reference evidence="1 2" key="1">
    <citation type="submission" date="2015-12" db="EMBL/GenBank/DDBJ databases">
        <title>Nitrous oxide reduction kinetics distinguish bacteria harboring typical versus atypical NosZ.</title>
        <authorList>
            <person name="Yoon S."/>
            <person name="Nissen S."/>
            <person name="Park D."/>
            <person name="Sanford R.A."/>
            <person name="Loeffler F.E."/>
        </authorList>
    </citation>
    <scope>NUCLEOTIDE SEQUENCE [LARGE SCALE GENOMIC DNA]</scope>
    <source>
        <strain evidence="1 2">ATCC BAA-841</strain>
    </source>
</reference>